<keyword evidence="10" id="KW-1185">Reference proteome</keyword>
<dbReference type="GeneID" id="94832930"/>
<reference evidence="9" key="1">
    <citation type="submission" date="2016-10" db="EMBL/GenBank/DDBJ databases">
        <authorList>
            <person name="Benchimol M."/>
            <person name="Almeida L.G."/>
            <person name="Vasconcelos A.T."/>
            <person name="Perreira-Neves A."/>
            <person name="Rosa I.A."/>
            <person name="Tasca T."/>
            <person name="Bogo M.R."/>
            <person name="de Souza W."/>
        </authorList>
    </citation>
    <scope>NUCLEOTIDE SEQUENCE [LARGE SCALE GENOMIC DNA]</scope>
    <source>
        <strain evidence="9">K</strain>
    </source>
</reference>
<dbReference type="Gene3D" id="1.20.58.570">
    <property type="match status" value="1"/>
</dbReference>
<keyword evidence="5 7" id="KW-0009">Actin-binding</keyword>
<sequence>MIDNEALAAHNLLRHVPPKDIENRLFDTLELNPNLADDLLSKVDIPFQVTYDPDTHKPFIKCDYNRDLDSYRSPYSNKYVPDLPDGLLPPKRLRKMEEMAANVLSQYNLLYYDKGAISSAYCWEIEDSIFGFGIFARKSVSDTYFDDGNYMDGSINSSDIVKVTLLENGKFSYHIVSSVLLYLTIGVDNAEPLVLSGSTANEQTHELDAEDDIAHIVNILEIVEKSNQNFMSKVENIYVLKMKEILSRSRTFKDQKTANDQQDVQAKSVTAALGS</sequence>
<evidence type="ECO:0000256" key="6">
    <source>
        <dbReference type="ARBA" id="ARBA00023212"/>
    </source>
</evidence>
<dbReference type="PANTHER" id="PTHR10619:SF0">
    <property type="entry name" value="F-ACTIN-CAPPING PROTEIN SUBUNIT BETA ISOFORMS 1 AND 2"/>
    <property type="match status" value="1"/>
</dbReference>
<dbReference type="OrthoDB" id="9979678at2759"/>
<evidence type="ECO:0000256" key="4">
    <source>
        <dbReference type="ARBA" id="ARBA00022490"/>
    </source>
</evidence>
<dbReference type="VEuPathDB" id="TrichDB:TRFO_15162"/>
<dbReference type="GO" id="GO:0008290">
    <property type="term" value="C:F-actin capping protein complex"/>
    <property type="evidence" value="ECO:0007669"/>
    <property type="project" value="UniProtKB-UniRule"/>
</dbReference>
<evidence type="ECO:0000256" key="7">
    <source>
        <dbReference type="RuleBase" id="RU365078"/>
    </source>
</evidence>
<dbReference type="InterPro" id="IPR019771">
    <property type="entry name" value="F-actin_capping_bsu_CS"/>
</dbReference>
<dbReference type="PANTHER" id="PTHR10619">
    <property type="entry name" value="F-ACTIN-CAPPING PROTEIN SUBUNIT BETA"/>
    <property type="match status" value="1"/>
</dbReference>
<evidence type="ECO:0000256" key="1">
    <source>
        <dbReference type="ARBA" id="ARBA00004245"/>
    </source>
</evidence>
<protein>
    <recommendedName>
        <fullName evidence="7">F-actin-capping protein subunit beta</fullName>
    </recommendedName>
</protein>
<evidence type="ECO:0000256" key="2">
    <source>
        <dbReference type="ARBA" id="ARBA00006039"/>
    </source>
</evidence>
<evidence type="ECO:0000256" key="8">
    <source>
        <dbReference type="SAM" id="MobiDB-lite"/>
    </source>
</evidence>
<dbReference type="InterPro" id="IPR043175">
    <property type="entry name" value="CAPZB_N"/>
</dbReference>
<dbReference type="PRINTS" id="PR00192">
    <property type="entry name" value="FACTINCAPB"/>
</dbReference>
<dbReference type="SUPFAM" id="SSF90096">
    <property type="entry name" value="Subunits of heterodimeric actin filament capping protein Capz"/>
    <property type="match status" value="1"/>
</dbReference>
<comment type="similarity">
    <text evidence="2 7">Belongs to the F-actin-capping protein beta subunit family.</text>
</comment>
<dbReference type="GO" id="GO:0000902">
    <property type="term" value="P:cell morphogenesis"/>
    <property type="evidence" value="ECO:0007669"/>
    <property type="project" value="TreeGrafter"/>
</dbReference>
<dbReference type="GO" id="GO:0051016">
    <property type="term" value="P:barbed-end actin filament capping"/>
    <property type="evidence" value="ECO:0007669"/>
    <property type="project" value="UniProtKB-UniRule"/>
</dbReference>
<name>A0A1J4KUC8_9EUKA</name>
<dbReference type="AlphaFoldDB" id="A0A1J4KUC8"/>
<dbReference type="GO" id="GO:0030036">
    <property type="term" value="P:actin cytoskeleton organization"/>
    <property type="evidence" value="ECO:0007669"/>
    <property type="project" value="InterPro"/>
</dbReference>
<dbReference type="EMBL" id="MLAK01000363">
    <property type="protein sequence ID" value="OHT14496.1"/>
    <property type="molecule type" value="Genomic_DNA"/>
</dbReference>
<evidence type="ECO:0000313" key="9">
    <source>
        <dbReference type="EMBL" id="OHT14496.1"/>
    </source>
</evidence>
<comment type="subunit">
    <text evidence="7">Heterodimer of an alpha and a beta subunit.</text>
</comment>
<dbReference type="GO" id="GO:0005737">
    <property type="term" value="C:cytoplasm"/>
    <property type="evidence" value="ECO:0007669"/>
    <property type="project" value="InterPro"/>
</dbReference>
<evidence type="ECO:0000256" key="5">
    <source>
        <dbReference type="ARBA" id="ARBA00023203"/>
    </source>
</evidence>
<evidence type="ECO:0000313" key="10">
    <source>
        <dbReference type="Proteomes" id="UP000179807"/>
    </source>
</evidence>
<gene>
    <name evidence="9" type="primary">acpA</name>
    <name evidence="9" type="ORF">TRFO_15162</name>
</gene>
<feature type="region of interest" description="Disordered" evidence="8">
    <location>
        <begin position="256"/>
        <end position="275"/>
    </location>
</feature>
<dbReference type="Pfam" id="PF01115">
    <property type="entry name" value="F_actin_cap_B"/>
    <property type="match status" value="1"/>
</dbReference>
<dbReference type="InterPro" id="IPR037282">
    <property type="entry name" value="CapZ_alpha/beta"/>
</dbReference>
<comment type="subcellular location">
    <subcellularLocation>
        <location evidence="1 7">Cytoplasm</location>
        <location evidence="1 7">Cytoskeleton</location>
    </subcellularLocation>
</comment>
<dbReference type="InterPro" id="IPR001698">
    <property type="entry name" value="CAPZB"/>
</dbReference>
<feature type="compositionally biased region" description="Polar residues" evidence="8">
    <location>
        <begin position="258"/>
        <end position="268"/>
    </location>
</feature>
<dbReference type="GO" id="GO:0051015">
    <property type="term" value="F:actin filament binding"/>
    <property type="evidence" value="ECO:0007669"/>
    <property type="project" value="TreeGrafter"/>
</dbReference>
<comment type="function">
    <text evidence="7">F-actin-capping proteins bind in a Ca(2+)-independent manner to the fast growing ends of actin filaments (barbed end) thereby blocking the exchange of subunits at these ends. Unlike other capping proteins (such as gelsolin and severin), these proteins do not sever actin filaments.</text>
</comment>
<proteinExistence type="inferred from homology"/>
<dbReference type="InterPro" id="IPR042276">
    <property type="entry name" value="CapZ_alpha/beta_2"/>
</dbReference>
<dbReference type="Proteomes" id="UP000179807">
    <property type="component" value="Unassembled WGS sequence"/>
</dbReference>
<organism evidence="9 10">
    <name type="scientific">Tritrichomonas foetus</name>
    <dbReference type="NCBI Taxonomy" id="1144522"/>
    <lineage>
        <taxon>Eukaryota</taxon>
        <taxon>Metamonada</taxon>
        <taxon>Parabasalia</taxon>
        <taxon>Tritrichomonadida</taxon>
        <taxon>Tritrichomonadidae</taxon>
        <taxon>Tritrichomonas</taxon>
    </lineage>
</organism>
<keyword evidence="3 7" id="KW-0117">Actin capping</keyword>
<dbReference type="RefSeq" id="XP_068367632.1">
    <property type="nucleotide sequence ID" value="XM_068498226.1"/>
</dbReference>
<keyword evidence="4 7" id="KW-0963">Cytoplasm</keyword>
<dbReference type="Gene3D" id="3.90.1150.210">
    <property type="entry name" value="F-actin capping protein, beta subunit"/>
    <property type="match status" value="1"/>
</dbReference>
<accession>A0A1J4KUC8</accession>
<keyword evidence="6 7" id="KW-0206">Cytoskeleton</keyword>
<evidence type="ECO:0000256" key="3">
    <source>
        <dbReference type="ARBA" id="ARBA00022467"/>
    </source>
</evidence>
<comment type="caution">
    <text evidence="9">The sequence shown here is derived from an EMBL/GenBank/DDBJ whole genome shotgun (WGS) entry which is preliminary data.</text>
</comment>
<dbReference type="FunFam" id="1.20.58.570:FF:000001">
    <property type="entry name" value="F-actin-capping protein subunit beta"/>
    <property type="match status" value="1"/>
</dbReference>
<dbReference type="PROSITE" id="PS00231">
    <property type="entry name" value="F_ACTIN_CAPPING_BETA"/>
    <property type="match status" value="1"/>
</dbReference>